<feature type="domain" description="FAD-binding" evidence="3">
    <location>
        <begin position="301"/>
        <end position="364"/>
    </location>
</feature>
<dbReference type="PANTHER" id="PTHR13789">
    <property type="entry name" value="MONOOXYGENASE"/>
    <property type="match status" value="1"/>
</dbReference>
<keyword evidence="2" id="KW-0503">Monooxygenase</keyword>
<dbReference type="Gene3D" id="3.30.9.30">
    <property type="match status" value="1"/>
</dbReference>
<dbReference type="SUPFAM" id="SSF51905">
    <property type="entry name" value="FAD/NAD(P)-binding domain"/>
    <property type="match status" value="1"/>
</dbReference>
<dbReference type="InterPro" id="IPR050493">
    <property type="entry name" value="FAD-dep_Monooxygenase_BioMet"/>
</dbReference>
<evidence type="ECO:0000256" key="1">
    <source>
        <dbReference type="ARBA" id="ARBA00023002"/>
    </source>
</evidence>
<dbReference type="Pfam" id="PF01494">
    <property type="entry name" value="FAD_binding_3"/>
    <property type="match status" value="2"/>
</dbReference>
<keyword evidence="5" id="KW-1185">Reference proteome</keyword>
<dbReference type="InterPro" id="IPR002938">
    <property type="entry name" value="FAD-bd"/>
</dbReference>
<dbReference type="GO" id="GO:0071949">
    <property type="term" value="F:FAD binding"/>
    <property type="evidence" value="ECO:0007669"/>
    <property type="project" value="InterPro"/>
</dbReference>
<dbReference type="PANTHER" id="PTHR13789:SF268">
    <property type="entry name" value="5-METHYLPHENAZINE-1-CARBOXYLATE 1-MONOOXYGENASE"/>
    <property type="match status" value="1"/>
</dbReference>
<dbReference type="Gene3D" id="3.50.50.60">
    <property type="entry name" value="FAD/NAD(P)-binding domain"/>
    <property type="match status" value="1"/>
</dbReference>
<protein>
    <submittedName>
        <fullName evidence="4">3-hydroxybenzoate 6-hydroxylase 1</fullName>
        <ecNumber evidence="4">1.14.13.24</ecNumber>
    </submittedName>
</protein>
<evidence type="ECO:0000313" key="5">
    <source>
        <dbReference type="Proteomes" id="UP000035170"/>
    </source>
</evidence>
<dbReference type="GO" id="GO:0018669">
    <property type="term" value="F:3-hydroxybenzoate 6-monooxygenase activity"/>
    <property type="evidence" value="ECO:0007669"/>
    <property type="project" value="UniProtKB-EC"/>
</dbReference>
<sequence length="426" mass="46796">MRAETSTERIARITMSNEVIILGAGIGGLTLALSLHQAGIPCRVYEAVPELKPLGVGINLLPHAVRELTELGLLPALDKVGVRTQEAVFFTEHGQLIFREAAGQHAGYDWPQFSIHRGDLQTVLYEETLKRLGPDSVVCNRRCTGATQDAEGVTVHFADTPSVRGAVAVGCDGIHSALRKQFYPDEGAPRYSGVNMWRGTTRWKPFLSGASMVRAGWLAVGKMVIYPIRNDIDAEGNQLVNWVAEIHAPQPALRDWSRAGRLEDFLPAFADWHFDWLDVPALIRASDTILEYPMVDQDPLPRWTHGRLTLLGDAAHPMVPRGSNGAGQAIIDARFLAGALKEMGVGPAALEDYDRVRVKATTDVVLTNRSNPPDAILREVFERSGGKRFDRIEDVVPTAELQAISDNYKRVAGYDPVALKARPSFL</sequence>
<dbReference type="NCBIfam" id="NF005720">
    <property type="entry name" value="PRK07538.1"/>
    <property type="match status" value="1"/>
</dbReference>
<reference evidence="4 5" key="1">
    <citation type="submission" date="2015-03" db="EMBL/GenBank/DDBJ databases">
        <title>Genome sequence of Variovorax paradoxus TBEA6.</title>
        <authorList>
            <person name="Poehlein A."/>
            <person name="Schuldes J."/>
            <person name="Wuebbeler J.H."/>
            <person name="Hiessl S."/>
            <person name="Steinbuechel A."/>
            <person name="Daniel R."/>
        </authorList>
    </citation>
    <scope>NUCLEOTIDE SEQUENCE [LARGE SCALE GENOMIC DNA]</scope>
    <source>
        <strain evidence="4 5">TBEA6</strain>
    </source>
</reference>
<evidence type="ECO:0000259" key="3">
    <source>
        <dbReference type="Pfam" id="PF01494"/>
    </source>
</evidence>
<proteinExistence type="predicted"/>
<feature type="domain" description="FAD-binding" evidence="3">
    <location>
        <begin position="18"/>
        <end position="182"/>
    </location>
</feature>
<name>A0A0H2M3M4_VARPD</name>
<keyword evidence="1 4" id="KW-0560">Oxidoreductase</keyword>
<dbReference type="PATRIC" id="fig|34073.19.peg.1720"/>
<dbReference type="EC" id="1.14.13.24" evidence="4"/>
<dbReference type="PRINTS" id="PR00420">
    <property type="entry name" value="RNGMNOXGNASE"/>
</dbReference>
<comment type="caution">
    <text evidence="4">The sequence shown here is derived from an EMBL/GenBank/DDBJ whole genome shotgun (WGS) entry which is preliminary data.</text>
</comment>
<accession>A0A0H2M3M4</accession>
<evidence type="ECO:0000313" key="4">
    <source>
        <dbReference type="EMBL" id="KLN56969.1"/>
    </source>
</evidence>
<organism evidence="4 5">
    <name type="scientific">Variovorax paradoxus</name>
    <dbReference type="NCBI Taxonomy" id="34073"/>
    <lineage>
        <taxon>Bacteria</taxon>
        <taxon>Pseudomonadati</taxon>
        <taxon>Pseudomonadota</taxon>
        <taxon>Betaproteobacteria</taxon>
        <taxon>Burkholderiales</taxon>
        <taxon>Comamonadaceae</taxon>
        <taxon>Variovorax</taxon>
    </lineage>
</organism>
<dbReference type="EMBL" id="JZWI01000008">
    <property type="protein sequence ID" value="KLN56969.1"/>
    <property type="molecule type" value="Genomic_DNA"/>
</dbReference>
<dbReference type="Proteomes" id="UP000035170">
    <property type="component" value="Unassembled WGS sequence"/>
</dbReference>
<dbReference type="AlphaFoldDB" id="A0A0H2M3M4"/>
<gene>
    <name evidence="4" type="primary">xlnD1</name>
    <name evidence="4" type="ORF">VPARA_16770</name>
</gene>
<dbReference type="InterPro" id="IPR036188">
    <property type="entry name" value="FAD/NAD-bd_sf"/>
</dbReference>
<dbReference type="SUPFAM" id="SSF54373">
    <property type="entry name" value="FAD-linked reductases, C-terminal domain"/>
    <property type="match status" value="1"/>
</dbReference>
<evidence type="ECO:0000256" key="2">
    <source>
        <dbReference type="ARBA" id="ARBA00023033"/>
    </source>
</evidence>